<protein>
    <recommendedName>
        <fullName evidence="3">HTH psq-type domain-containing protein</fullName>
    </recommendedName>
</protein>
<accession>A0A6A5S1D3</accession>
<dbReference type="EMBL" id="ML978956">
    <property type="protein sequence ID" value="KAF1934451.1"/>
    <property type="molecule type" value="Genomic_DNA"/>
</dbReference>
<dbReference type="RefSeq" id="XP_033454699.1">
    <property type="nucleotide sequence ID" value="XM_033589959.1"/>
</dbReference>
<gene>
    <name evidence="1" type="ORF">M421DRAFT_389062</name>
</gene>
<dbReference type="OrthoDB" id="3796492at2759"/>
<evidence type="ECO:0008006" key="3">
    <source>
        <dbReference type="Google" id="ProtNLM"/>
    </source>
</evidence>
<evidence type="ECO:0000313" key="2">
    <source>
        <dbReference type="Proteomes" id="UP000800082"/>
    </source>
</evidence>
<proteinExistence type="predicted"/>
<name>A0A6A5S1D3_9PLEO</name>
<dbReference type="AlphaFoldDB" id="A0A6A5S1D3"/>
<evidence type="ECO:0000313" key="1">
    <source>
        <dbReference type="EMBL" id="KAF1934451.1"/>
    </source>
</evidence>
<dbReference type="Proteomes" id="UP000800082">
    <property type="component" value="Unassembled WGS sequence"/>
</dbReference>
<keyword evidence="2" id="KW-1185">Reference proteome</keyword>
<sequence>MSQRNNTVQLSNKVDIQLTLQAIQKDATLTVSRAATIYKVLESTLRRRRAGMLSQRNWKPKSINLTGTKEEVIV</sequence>
<reference evidence="1" key="1">
    <citation type="journal article" date="2020" name="Stud. Mycol.">
        <title>101 Dothideomycetes genomes: a test case for predicting lifestyles and emergence of pathogens.</title>
        <authorList>
            <person name="Haridas S."/>
            <person name="Albert R."/>
            <person name="Binder M."/>
            <person name="Bloem J."/>
            <person name="Labutti K."/>
            <person name="Salamov A."/>
            <person name="Andreopoulos B."/>
            <person name="Baker S."/>
            <person name="Barry K."/>
            <person name="Bills G."/>
            <person name="Bluhm B."/>
            <person name="Cannon C."/>
            <person name="Castanera R."/>
            <person name="Culley D."/>
            <person name="Daum C."/>
            <person name="Ezra D."/>
            <person name="Gonzalez J."/>
            <person name="Henrissat B."/>
            <person name="Kuo A."/>
            <person name="Liang C."/>
            <person name="Lipzen A."/>
            <person name="Lutzoni F."/>
            <person name="Magnuson J."/>
            <person name="Mondo S."/>
            <person name="Nolan M."/>
            <person name="Ohm R."/>
            <person name="Pangilinan J."/>
            <person name="Park H.-J."/>
            <person name="Ramirez L."/>
            <person name="Alfaro M."/>
            <person name="Sun H."/>
            <person name="Tritt A."/>
            <person name="Yoshinaga Y."/>
            <person name="Zwiers L.-H."/>
            <person name="Turgeon B."/>
            <person name="Goodwin S."/>
            <person name="Spatafora J."/>
            <person name="Crous P."/>
            <person name="Grigoriev I."/>
        </authorList>
    </citation>
    <scope>NUCLEOTIDE SEQUENCE</scope>
    <source>
        <strain evidence="1">CBS 183.55</strain>
    </source>
</reference>
<organism evidence="1 2">
    <name type="scientific">Didymella exigua CBS 183.55</name>
    <dbReference type="NCBI Taxonomy" id="1150837"/>
    <lineage>
        <taxon>Eukaryota</taxon>
        <taxon>Fungi</taxon>
        <taxon>Dikarya</taxon>
        <taxon>Ascomycota</taxon>
        <taxon>Pezizomycotina</taxon>
        <taxon>Dothideomycetes</taxon>
        <taxon>Pleosporomycetidae</taxon>
        <taxon>Pleosporales</taxon>
        <taxon>Pleosporineae</taxon>
        <taxon>Didymellaceae</taxon>
        <taxon>Didymella</taxon>
    </lineage>
</organism>
<dbReference type="GeneID" id="54347609"/>